<dbReference type="OrthoDB" id="6078991at2759"/>
<evidence type="ECO:0000313" key="2">
    <source>
        <dbReference type="EMBL" id="CAC5425002.1"/>
    </source>
</evidence>
<organism evidence="2 3">
    <name type="scientific">Mytilus coruscus</name>
    <name type="common">Sea mussel</name>
    <dbReference type="NCBI Taxonomy" id="42192"/>
    <lineage>
        <taxon>Eukaryota</taxon>
        <taxon>Metazoa</taxon>
        <taxon>Spiralia</taxon>
        <taxon>Lophotrochozoa</taxon>
        <taxon>Mollusca</taxon>
        <taxon>Bivalvia</taxon>
        <taxon>Autobranchia</taxon>
        <taxon>Pteriomorphia</taxon>
        <taxon>Mytilida</taxon>
        <taxon>Mytiloidea</taxon>
        <taxon>Mytilidae</taxon>
        <taxon>Mytilinae</taxon>
        <taxon>Mytilus</taxon>
    </lineage>
</organism>
<dbReference type="EMBL" id="CACVKT020010150">
    <property type="protein sequence ID" value="CAC5425002.1"/>
    <property type="molecule type" value="Genomic_DNA"/>
</dbReference>
<keyword evidence="3" id="KW-1185">Reference proteome</keyword>
<reference evidence="2 3" key="1">
    <citation type="submission" date="2020-06" db="EMBL/GenBank/DDBJ databases">
        <authorList>
            <person name="Li R."/>
            <person name="Bekaert M."/>
        </authorList>
    </citation>
    <scope>NUCLEOTIDE SEQUENCE [LARGE SCALE GENOMIC DNA]</scope>
    <source>
        <strain evidence="3">wild</strain>
    </source>
</reference>
<dbReference type="Proteomes" id="UP000507470">
    <property type="component" value="Unassembled WGS sequence"/>
</dbReference>
<evidence type="ECO:0008006" key="4">
    <source>
        <dbReference type="Google" id="ProtNLM"/>
    </source>
</evidence>
<feature type="region of interest" description="Disordered" evidence="1">
    <location>
        <begin position="1"/>
        <end position="22"/>
    </location>
</feature>
<proteinExistence type="predicted"/>
<name>A0A6J8EZ12_MYTCO</name>
<evidence type="ECO:0000256" key="1">
    <source>
        <dbReference type="SAM" id="MobiDB-lite"/>
    </source>
</evidence>
<dbReference type="AlphaFoldDB" id="A0A6J8EZ12"/>
<sequence>MHKQHENASTVEEPGFQYKTTTKGMMTPEGVSQFTVHYRKTPVINVYIPTRHISLLSIFSGNDMFSTCSAINKWFDIEKALQLSTSLRGTAQSILTDLRPEIRTNIKQLTAASASCFQPENQSEMYKAQMKSKIHGLTNEEALLAAGYTRNRQKPFHYNGKGDFARGRGNFYSRGFNKSQRGGQTNWTRGSSSTLKKIINPTGADGTLMTCSSCGSFRHVMANCPDS</sequence>
<evidence type="ECO:0000313" key="3">
    <source>
        <dbReference type="Proteomes" id="UP000507470"/>
    </source>
</evidence>
<protein>
    <recommendedName>
        <fullName evidence="4">CCHC-type domain-containing protein</fullName>
    </recommendedName>
</protein>
<accession>A0A6J8EZ12</accession>
<gene>
    <name evidence="2" type="ORF">MCOR_56852</name>
</gene>